<organism evidence="3 4">
    <name type="scientific">Pediococcus stilesii</name>
    <dbReference type="NCBI Taxonomy" id="331679"/>
    <lineage>
        <taxon>Bacteria</taxon>
        <taxon>Bacillati</taxon>
        <taxon>Bacillota</taxon>
        <taxon>Bacilli</taxon>
        <taxon>Lactobacillales</taxon>
        <taxon>Lactobacillaceae</taxon>
        <taxon>Pediococcus</taxon>
    </lineage>
</organism>
<keyword evidence="4" id="KW-1185">Reference proteome</keyword>
<feature type="transmembrane region" description="Helical" evidence="2">
    <location>
        <begin position="206"/>
        <end position="227"/>
    </location>
</feature>
<dbReference type="EMBL" id="JQBX01000018">
    <property type="protein sequence ID" value="KRN93289.1"/>
    <property type="molecule type" value="Genomic_DNA"/>
</dbReference>
<keyword evidence="2" id="KW-0812">Transmembrane</keyword>
<dbReference type="PATRIC" id="fig|331679.3.peg.650"/>
<name>A0A0R2KV24_9LACO</name>
<dbReference type="STRING" id="331679.IV81_GL000643"/>
<feature type="transmembrane region" description="Helical" evidence="2">
    <location>
        <begin position="36"/>
        <end position="55"/>
    </location>
</feature>
<keyword evidence="2" id="KW-1133">Transmembrane helix</keyword>
<proteinExistence type="predicted"/>
<reference evidence="3 4" key="1">
    <citation type="journal article" date="2015" name="Genome Announc.">
        <title>Expanding the biotechnology potential of lactobacilli through comparative genomics of 213 strains and associated genera.</title>
        <authorList>
            <person name="Sun Z."/>
            <person name="Harris H.M."/>
            <person name="McCann A."/>
            <person name="Guo C."/>
            <person name="Argimon S."/>
            <person name="Zhang W."/>
            <person name="Yang X."/>
            <person name="Jeffery I.B."/>
            <person name="Cooney J.C."/>
            <person name="Kagawa T.F."/>
            <person name="Liu W."/>
            <person name="Song Y."/>
            <person name="Salvetti E."/>
            <person name="Wrobel A."/>
            <person name="Rasinkangas P."/>
            <person name="Parkhill J."/>
            <person name="Rea M.C."/>
            <person name="O'Sullivan O."/>
            <person name="Ritari J."/>
            <person name="Douillard F.P."/>
            <person name="Paul Ross R."/>
            <person name="Yang R."/>
            <person name="Briner A.E."/>
            <person name="Felis G.E."/>
            <person name="de Vos W.M."/>
            <person name="Barrangou R."/>
            <person name="Klaenhammer T.R."/>
            <person name="Caufield P.W."/>
            <person name="Cui Y."/>
            <person name="Zhang H."/>
            <person name="O'Toole P.W."/>
        </authorList>
    </citation>
    <scope>NUCLEOTIDE SEQUENCE [LARGE SCALE GENOMIC DNA]</scope>
    <source>
        <strain evidence="3 4">DSM 18001</strain>
    </source>
</reference>
<evidence type="ECO:0000313" key="3">
    <source>
        <dbReference type="EMBL" id="KRN93289.1"/>
    </source>
</evidence>
<comment type="caution">
    <text evidence="3">The sequence shown here is derived from an EMBL/GenBank/DDBJ whole genome shotgun (WGS) entry which is preliminary data.</text>
</comment>
<keyword evidence="2" id="KW-0472">Membrane</keyword>
<evidence type="ECO:0000313" key="4">
    <source>
        <dbReference type="Proteomes" id="UP000051859"/>
    </source>
</evidence>
<feature type="region of interest" description="Disordered" evidence="1">
    <location>
        <begin position="1"/>
        <end position="30"/>
    </location>
</feature>
<feature type="transmembrane region" description="Helical" evidence="2">
    <location>
        <begin position="257"/>
        <end position="277"/>
    </location>
</feature>
<accession>A0A0R2KV24</accession>
<evidence type="ECO:0000256" key="2">
    <source>
        <dbReference type="SAM" id="Phobius"/>
    </source>
</evidence>
<dbReference type="AlphaFoldDB" id="A0A0R2KV24"/>
<feature type="transmembrane region" description="Helical" evidence="2">
    <location>
        <begin position="181"/>
        <end position="199"/>
    </location>
</feature>
<protein>
    <submittedName>
        <fullName evidence="3">Uncharacterized protein</fullName>
    </submittedName>
</protein>
<evidence type="ECO:0000256" key="1">
    <source>
        <dbReference type="SAM" id="MobiDB-lite"/>
    </source>
</evidence>
<dbReference type="Proteomes" id="UP000051859">
    <property type="component" value="Unassembled WGS sequence"/>
</dbReference>
<gene>
    <name evidence="3" type="ORF">IV81_GL000643</name>
</gene>
<sequence>MKGEFFIEQSETTRMQRTKKEKEQDAPSSNRKPSLFFTRIFMIILGLLSLATVSARQTIFNSEYVQQQVSKSQAASTINQQLSGQLKQVGIQQTNLISDDLINKELETMIQQFYDGSQVQLDQNIINDAVNDSVGATGIIQQGITSVVVNQIAGVFNSQLDTQKLNQYSGQINKLKAINQIVMWVSGIGLAILILLAFIRRQGVSLVATSMVVVGAFVAIISAIAYISNILGNLPIQYAVVKSIVEQAGQDILIREFVIASVIFVVGVGLMIPTMLLKRKKRLK</sequence>